<organism evidence="1">
    <name type="scientific">uncultured haloarchaeon</name>
    <dbReference type="NCBI Taxonomy" id="160804"/>
    <lineage>
        <taxon>Archaea</taxon>
        <taxon>Methanobacteriati</taxon>
        <taxon>Methanobacteriota</taxon>
        <taxon>Stenosarchaea group</taxon>
        <taxon>Halobacteria</taxon>
        <taxon>Halobacteriales</taxon>
        <taxon>Halobacteriaceae</taxon>
        <taxon>environmental samples</taxon>
    </lineage>
</organism>
<dbReference type="EMBL" id="EF583983">
    <property type="protein sequence ID" value="ABQ75788.1"/>
    <property type="molecule type" value="Genomic_DNA"/>
</dbReference>
<dbReference type="AlphaFoldDB" id="A5YS31"/>
<accession>A5YS31</accession>
<protein>
    <submittedName>
        <fullName evidence="1">Probable transposase/insertion sequence ISH27-3</fullName>
    </submittedName>
</protein>
<sequence length="399" mass="44547">MGDVNLPKLKRILTDPDEFISNSQLKSLSMELLELIPMEGIEGSGLDSDQIMEVVLRAAVDQTSVNGVTTSTEDTPNRETVMDWLHTLEKETMLDAVNDILALVAMTVLDRDGSRTICIDFMNNPFHGCPDDEDEFRRMSARDGTTKCHRYCTAFVLAQGKPLTLAVEPVDGKDSKADAVERVLARVETYPFEIDQILMDRDAFCGELIGVLREAAPPVFPVRTGKETLEEKLTTGSSYMTEEIICEGKEHEQTYPLAVNVTYQNGDRGKSGLKQTGYAAYGLEDRTPRQVAQVYNHRAQIEKSYETFRKARALTTTPSTTIRLFYVGVGFLLEQLWVVLQWAVLARPRRGGRALPTDFTFNDAFLHGVEEVLDDELGWKDEHQTNGQGLPAGHEHGLG</sequence>
<name>A5YS31_9EURY</name>
<dbReference type="PANTHER" id="PTHR33252:SF2">
    <property type="entry name" value="TRANSPOSASE IS4-LIKE DOMAIN-CONTAINING PROTEIN"/>
    <property type="match status" value="1"/>
</dbReference>
<proteinExistence type="predicted"/>
<dbReference type="NCBIfam" id="NF033541">
    <property type="entry name" value="transpos_ISH3"/>
    <property type="match status" value="1"/>
</dbReference>
<evidence type="ECO:0000313" key="1">
    <source>
        <dbReference type="EMBL" id="ABQ75788.1"/>
    </source>
</evidence>
<dbReference type="PANTHER" id="PTHR33252">
    <property type="entry name" value="THIRD ORF IN TRANSPOSON ISC1160"/>
    <property type="match status" value="1"/>
</dbReference>
<reference evidence="1" key="1">
    <citation type="journal article" date="2007" name="ISME J.">
        <title>Genomic plasticity in prokaryotes: the case of the square haloarchaeon.</title>
        <authorList>
            <person name="Cuadros-Orellana S."/>
            <person name="Martin-Cuadrado A.B."/>
            <person name="Legault B."/>
            <person name="D'Auria G."/>
            <person name="Zhaxybayeva O."/>
            <person name="Papke R.T."/>
            <person name="Rodriguez-Valera F."/>
        </authorList>
    </citation>
    <scope>NUCLEOTIDE SEQUENCE</scope>
</reference>